<keyword evidence="1" id="KW-1133">Transmembrane helix</keyword>
<dbReference type="InterPro" id="IPR043129">
    <property type="entry name" value="ATPase_NBD"/>
</dbReference>
<dbReference type="Gene3D" id="3.30.420.40">
    <property type="match status" value="2"/>
</dbReference>
<gene>
    <name evidence="2" type="ORF">A2311_01860</name>
</gene>
<dbReference type="InterPro" id="IPR005883">
    <property type="entry name" value="PilM"/>
</dbReference>
<organism evidence="2 3">
    <name type="scientific">candidate division WOR-1 bacterium RIFOXYB2_FULL_48_7</name>
    <dbReference type="NCBI Taxonomy" id="1802583"/>
    <lineage>
        <taxon>Bacteria</taxon>
        <taxon>Bacillati</taxon>
        <taxon>Saganbacteria</taxon>
    </lineage>
</organism>
<dbReference type="PANTHER" id="PTHR32432">
    <property type="entry name" value="CELL DIVISION PROTEIN FTSA-RELATED"/>
    <property type="match status" value="1"/>
</dbReference>
<dbReference type="STRING" id="1802583.A2311_01860"/>
<name>A0A1F4TNE5_UNCSA</name>
<protein>
    <recommendedName>
        <fullName evidence="4">SHS2 domain-containing protein</fullName>
    </recommendedName>
</protein>
<evidence type="ECO:0000256" key="1">
    <source>
        <dbReference type="SAM" id="Phobius"/>
    </source>
</evidence>
<sequence>MIGIDLRVTVVKVVEVEKLDNGPVIKNWGMDEVPFELLDKHPQLEEAKTAVLKQLVQSKKIKGTEAVLVVGGPETFVKLFTIPQLSQEETAQAINWKFAEEIPYPIESALVDYYPLPNSDPAGGKIDYVAACISKKMYLEAQSIISRAGLKLVGITILPEALQALYHPDLTGEGNKIASIIYMGKRSTNISLFRNGNFEFNRELAIGGETITQAMSGQFMTDAGQVEITSAEAEKLKTENGIPIETVNYPNIKDIPATQLQAMVRPALEKIQAEISRTFEYYKGQTGEGTINKIIFTGGSTLTPNLKEFIGDGLGIPLTLPTTQPNLDPRLSAAVGATQADLSKINLLPEEVKHHWKVLMQTYLQPRYLIGLLVILFTLIYLAFFLRLTMLNSETKQLKEKLAVLAPSLARLNSIEQASREEEKKRLALKDFTFRSTRLPVIMIEISRQMPGNAFLTTLNLTPSSLHIWGTAFESGDTAENTLSRFMLALANSPYLSNLALVQATKNNEYNLDALNFEITGMIKE</sequence>
<dbReference type="Proteomes" id="UP000178951">
    <property type="component" value="Unassembled WGS sequence"/>
</dbReference>
<dbReference type="EMBL" id="MEUF01000048">
    <property type="protein sequence ID" value="OGC34137.1"/>
    <property type="molecule type" value="Genomic_DNA"/>
</dbReference>
<proteinExistence type="predicted"/>
<reference evidence="2 3" key="1">
    <citation type="journal article" date="2016" name="Nat. Commun.">
        <title>Thousands of microbial genomes shed light on interconnected biogeochemical processes in an aquifer system.</title>
        <authorList>
            <person name="Anantharaman K."/>
            <person name="Brown C.T."/>
            <person name="Hug L.A."/>
            <person name="Sharon I."/>
            <person name="Castelle C.J."/>
            <person name="Probst A.J."/>
            <person name="Thomas B.C."/>
            <person name="Singh A."/>
            <person name="Wilkins M.J."/>
            <person name="Karaoz U."/>
            <person name="Brodie E.L."/>
            <person name="Williams K.H."/>
            <person name="Hubbard S.S."/>
            <person name="Banfield J.F."/>
        </authorList>
    </citation>
    <scope>NUCLEOTIDE SEQUENCE [LARGE SCALE GENOMIC DNA]</scope>
</reference>
<dbReference type="Pfam" id="PF05137">
    <property type="entry name" value="PilN"/>
    <property type="match status" value="1"/>
</dbReference>
<dbReference type="SUPFAM" id="SSF53067">
    <property type="entry name" value="Actin-like ATPase domain"/>
    <property type="match status" value="2"/>
</dbReference>
<dbReference type="InterPro" id="IPR007813">
    <property type="entry name" value="PilN"/>
</dbReference>
<evidence type="ECO:0000313" key="3">
    <source>
        <dbReference type="Proteomes" id="UP000178951"/>
    </source>
</evidence>
<accession>A0A1F4TNE5</accession>
<comment type="caution">
    <text evidence="2">The sequence shown here is derived from an EMBL/GenBank/DDBJ whole genome shotgun (WGS) entry which is preliminary data.</text>
</comment>
<keyword evidence="1" id="KW-0812">Transmembrane</keyword>
<dbReference type="InterPro" id="IPR050696">
    <property type="entry name" value="FtsA/MreB"/>
</dbReference>
<dbReference type="Gene3D" id="3.30.1490.300">
    <property type="match status" value="1"/>
</dbReference>
<dbReference type="AlphaFoldDB" id="A0A1F4TNE5"/>
<evidence type="ECO:0008006" key="4">
    <source>
        <dbReference type="Google" id="ProtNLM"/>
    </source>
</evidence>
<keyword evidence="1" id="KW-0472">Membrane</keyword>
<evidence type="ECO:0000313" key="2">
    <source>
        <dbReference type="EMBL" id="OGC34137.1"/>
    </source>
</evidence>
<dbReference type="CDD" id="cd24049">
    <property type="entry name" value="ASKHA_NBD_PilM"/>
    <property type="match status" value="1"/>
</dbReference>
<dbReference type="PANTHER" id="PTHR32432:SF3">
    <property type="entry name" value="ETHANOLAMINE UTILIZATION PROTEIN EUTJ"/>
    <property type="match status" value="1"/>
</dbReference>
<dbReference type="Pfam" id="PF11104">
    <property type="entry name" value="PilM_2"/>
    <property type="match status" value="1"/>
</dbReference>
<feature type="transmembrane region" description="Helical" evidence="1">
    <location>
        <begin position="368"/>
        <end position="389"/>
    </location>
</feature>